<dbReference type="PANTHER" id="PTHR43840">
    <property type="entry name" value="MITOCHONDRIAL METAL TRANSPORTER 1-RELATED"/>
    <property type="match status" value="1"/>
</dbReference>
<dbReference type="GO" id="GO:0016020">
    <property type="term" value="C:membrane"/>
    <property type="evidence" value="ECO:0007669"/>
    <property type="project" value="InterPro"/>
</dbReference>
<dbReference type="InterPro" id="IPR036837">
    <property type="entry name" value="Cation_efflux_CTD_sf"/>
</dbReference>
<evidence type="ECO:0000256" key="1">
    <source>
        <dbReference type="ARBA" id="ARBA00004127"/>
    </source>
</evidence>
<keyword evidence="12" id="KW-1185">Reference proteome</keyword>
<evidence type="ECO:0000256" key="4">
    <source>
        <dbReference type="ARBA" id="ARBA00022989"/>
    </source>
</evidence>
<dbReference type="AlphaFoldDB" id="A0AAN4ZMA7"/>
<feature type="region of interest" description="Disordered" evidence="7">
    <location>
        <begin position="1"/>
        <end position="20"/>
    </location>
</feature>
<dbReference type="GO" id="GO:0012505">
    <property type="term" value="C:endomembrane system"/>
    <property type="evidence" value="ECO:0007669"/>
    <property type="project" value="UniProtKB-SubCell"/>
</dbReference>
<evidence type="ECO:0000259" key="9">
    <source>
        <dbReference type="Pfam" id="PF01545"/>
    </source>
</evidence>
<comment type="caution">
    <text evidence="11">The sequence shown here is derived from an EMBL/GenBank/DDBJ whole genome shotgun (WGS) entry which is preliminary data.</text>
</comment>
<sequence>MSSSGSGAPDSIANSNFDGKIIAPERTEIGTAKSARTPIVVPGLDVDLSATPSSGSSNKENDSASAFDLLKNEEEERLIGEATPLQPIDGVWTTRSPPVMARGNGNGASRTAPSLRSVSLPKGADEAALGLTAAHVAMTSPQLGRANSLSSVNEPPCTLAHPAMTDKKAMKVVSEYYKKQNELLENFKADNEQIQVFQKTRTRQRLASTNSAEPEEPPQPQPKQAADAAAPILQQDGEEDVSVVVSSAKRTGGGTGAGGKGGGGGMGALSLDMDQNLEEEGLLGEKEPVDDEGKCHRLAAARLSRATLAINLTLAILKAAASFSTGSLSIISSLVDSLVDITSGLLILYSTRAIRKRDPYSYPRGRTRLEPMILVIISVVMGFASLQLILESIKRMAKQELEISMDAWSAGIMVITIIAKSILVIICKKYDSDPSIRVLAQDHRNDCVSNTVALLCAGLSPKLVPKAADANSMSTTSILLNSTLTTSTISSASTPDVYINAFNIVSPQWLQWLDPLGAILVSAYIIQTWWGTGKEHVKMLSGKSAEPEFINRIIKVCIDHDPRIEHIDTVYVYHYGMKFLVEVHIVLDENMPLKVAHDISESLQINIESLPDVERAFVHTDYEYEHLPADEHKVV</sequence>
<keyword evidence="4 8" id="KW-1133">Transmembrane helix</keyword>
<dbReference type="InterPro" id="IPR027470">
    <property type="entry name" value="Cation_efflux_CTD"/>
</dbReference>
<evidence type="ECO:0000256" key="7">
    <source>
        <dbReference type="SAM" id="MobiDB-lite"/>
    </source>
</evidence>
<reference evidence="12" key="1">
    <citation type="submission" date="2022-10" db="EMBL/GenBank/DDBJ databases">
        <title>Genome assembly of Pristionchus species.</title>
        <authorList>
            <person name="Yoshida K."/>
            <person name="Sommer R.J."/>
        </authorList>
    </citation>
    <scope>NUCLEOTIDE SEQUENCE [LARGE SCALE GENOMIC DNA]</scope>
    <source>
        <strain evidence="12">RS5460</strain>
    </source>
</reference>
<feature type="transmembrane region" description="Helical" evidence="8">
    <location>
        <begin position="410"/>
        <end position="427"/>
    </location>
</feature>
<feature type="region of interest" description="Disordered" evidence="7">
    <location>
        <begin position="45"/>
        <end position="66"/>
    </location>
</feature>
<evidence type="ECO:0000313" key="12">
    <source>
        <dbReference type="Proteomes" id="UP001328107"/>
    </source>
</evidence>
<dbReference type="Gene3D" id="3.30.70.1350">
    <property type="entry name" value="Cation efflux protein, cytoplasmic domain"/>
    <property type="match status" value="1"/>
</dbReference>
<dbReference type="InterPro" id="IPR050291">
    <property type="entry name" value="CDF_Transporter"/>
</dbReference>
<evidence type="ECO:0000256" key="8">
    <source>
        <dbReference type="SAM" id="Phobius"/>
    </source>
</evidence>
<keyword evidence="2" id="KW-0813">Transport</keyword>
<keyword evidence="3 8" id="KW-0812">Transmembrane</keyword>
<feature type="compositionally biased region" description="Polar residues" evidence="7">
    <location>
        <begin position="107"/>
        <end position="116"/>
    </location>
</feature>
<evidence type="ECO:0000256" key="2">
    <source>
        <dbReference type="ARBA" id="ARBA00022448"/>
    </source>
</evidence>
<comment type="subcellular location">
    <subcellularLocation>
        <location evidence="1">Endomembrane system</location>
        <topology evidence="1">Multi-pass membrane protein</topology>
    </subcellularLocation>
</comment>
<feature type="domain" description="Cation efflux protein cytoplasmic" evidence="10">
    <location>
        <begin position="547"/>
        <end position="621"/>
    </location>
</feature>
<evidence type="ECO:0008006" key="13">
    <source>
        <dbReference type="Google" id="ProtNLM"/>
    </source>
</evidence>
<dbReference type="Proteomes" id="UP001328107">
    <property type="component" value="Unassembled WGS sequence"/>
</dbReference>
<feature type="transmembrane region" description="Helical" evidence="8">
    <location>
        <begin position="330"/>
        <end position="351"/>
    </location>
</feature>
<dbReference type="FunFam" id="3.30.70.1350:FF:000001">
    <property type="entry name" value="Metal tolerance protein 11"/>
    <property type="match status" value="1"/>
</dbReference>
<dbReference type="Pfam" id="PF01545">
    <property type="entry name" value="Cation_efflux"/>
    <property type="match status" value="1"/>
</dbReference>
<dbReference type="Pfam" id="PF16916">
    <property type="entry name" value="ZT_dimer"/>
    <property type="match status" value="1"/>
</dbReference>
<feature type="region of interest" description="Disordered" evidence="7">
    <location>
        <begin position="80"/>
        <end position="116"/>
    </location>
</feature>
<dbReference type="SUPFAM" id="SSF160240">
    <property type="entry name" value="Cation efflux protein cytoplasmic domain-like"/>
    <property type="match status" value="1"/>
</dbReference>
<dbReference type="EMBL" id="BTRK01000003">
    <property type="protein sequence ID" value="GMR43942.1"/>
    <property type="molecule type" value="Genomic_DNA"/>
</dbReference>
<dbReference type="GO" id="GO:0008324">
    <property type="term" value="F:monoatomic cation transmembrane transporter activity"/>
    <property type="evidence" value="ECO:0007669"/>
    <property type="project" value="InterPro"/>
</dbReference>
<evidence type="ECO:0000313" key="11">
    <source>
        <dbReference type="EMBL" id="GMR43942.1"/>
    </source>
</evidence>
<dbReference type="PANTHER" id="PTHR43840:SF13">
    <property type="entry name" value="CATION EFFLUX PROTEIN CYTOPLASMIC DOMAIN-CONTAINING PROTEIN"/>
    <property type="match status" value="1"/>
</dbReference>
<feature type="domain" description="Cation efflux protein transmembrane" evidence="9">
    <location>
        <begin position="306"/>
        <end position="460"/>
    </location>
</feature>
<feature type="compositionally biased region" description="Polar residues" evidence="7">
    <location>
        <begin position="1"/>
        <end position="17"/>
    </location>
</feature>
<keyword evidence="5" id="KW-0406">Ion transport</keyword>
<evidence type="ECO:0000256" key="6">
    <source>
        <dbReference type="ARBA" id="ARBA00023136"/>
    </source>
</evidence>
<evidence type="ECO:0000259" key="10">
    <source>
        <dbReference type="Pfam" id="PF16916"/>
    </source>
</evidence>
<feature type="compositionally biased region" description="Polar residues" evidence="7">
    <location>
        <begin position="199"/>
        <end position="211"/>
    </location>
</feature>
<dbReference type="InterPro" id="IPR027469">
    <property type="entry name" value="Cation_efflux_TMD_sf"/>
</dbReference>
<dbReference type="InterPro" id="IPR058533">
    <property type="entry name" value="Cation_efflux_TM"/>
</dbReference>
<feature type="transmembrane region" description="Helical" evidence="8">
    <location>
        <begin position="372"/>
        <end position="390"/>
    </location>
</feature>
<evidence type="ECO:0000256" key="3">
    <source>
        <dbReference type="ARBA" id="ARBA00022692"/>
    </source>
</evidence>
<dbReference type="Gene3D" id="1.20.1510.10">
    <property type="entry name" value="Cation efflux protein transmembrane domain"/>
    <property type="match status" value="1"/>
</dbReference>
<name>A0AAN4ZMA7_9BILA</name>
<feature type="region of interest" description="Disordered" evidence="7">
    <location>
        <begin position="199"/>
        <end position="228"/>
    </location>
</feature>
<keyword evidence="6 8" id="KW-0472">Membrane</keyword>
<proteinExistence type="predicted"/>
<gene>
    <name evidence="11" type="ORF">PMAYCL1PPCAC_14137</name>
</gene>
<accession>A0AAN4ZMA7</accession>
<organism evidence="11 12">
    <name type="scientific">Pristionchus mayeri</name>
    <dbReference type="NCBI Taxonomy" id="1317129"/>
    <lineage>
        <taxon>Eukaryota</taxon>
        <taxon>Metazoa</taxon>
        <taxon>Ecdysozoa</taxon>
        <taxon>Nematoda</taxon>
        <taxon>Chromadorea</taxon>
        <taxon>Rhabditida</taxon>
        <taxon>Rhabditina</taxon>
        <taxon>Diplogasteromorpha</taxon>
        <taxon>Diplogasteroidea</taxon>
        <taxon>Neodiplogasteridae</taxon>
        <taxon>Pristionchus</taxon>
    </lineage>
</organism>
<protein>
    <recommendedName>
        <fullName evidence="13">Cation efflux protein cytoplasmic domain-containing protein</fullName>
    </recommendedName>
</protein>
<dbReference type="SUPFAM" id="SSF161111">
    <property type="entry name" value="Cation efflux protein transmembrane domain-like"/>
    <property type="match status" value="2"/>
</dbReference>
<evidence type="ECO:0000256" key="5">
    <source>
        <dbReference type="ARBA" id="ARBA00023065"/>
    </source>
</evidence>